<accession>A0ABS4G8P5</accession>
<dbReference type="RefSeq" id="WP_209461084.1">
    <property type="nucleotide sequence ID" value="NZ_JAGGKC010000051.1"/>
</dbReference>
<name>A0ABS4G8P5_9CLOT</name>
<gene>
    <name evidence="2" type="ORF">J2Z34_003457</name>
</gene>
<protein>
    <recommendedName>
        <fullName evidence="1">Suppressor of fused-like domain-containing protein</fullName>
    </recommendedName>
</protein>
<dbReference type="EMBL" id="JAGGKC010000051">
    <property type="protein sequence ID" value="MBP1920935.1"/>
    <property type="molecule type" value="Genomic_DNA"/>
</dbReference>
<sequence length="229" mass="27161">MNLFKRFKKKQAVNDSMYLYTEKEREEYENGIRERFGEYTEVIHEIFSPDIHLDIIVVPPTEDNDYYTLITMGVGAFRMNVPKELERYDYGRMELVLCLPSMWDIKSKNEKDYWPIRQLKAATRLPIQCDTWLGYGHTISSDQHNSPYAANTKFCTMMLLNALDKDWETFDFSLESKGKINFYQLFPLYKEELLFKENNDEDALLDLFDDDDVTPIINIARKNYCDISN</sequence>
<evidence type="ECO:0000259" key="1">
    <source>
        <dbReference type="Pfam" id="PF05076"/>
    </source>
</evidence>
<dbReference type="Proteomes" id="UP001519271">
    <property type="component" value="Unassembled WGS sequence"/>
</dbReference>
<comment type="caution">
    <text evidence="2">The sequence shown here is derived from an EMBL/GenBank/DDBJ whole genome shotgun (WGS) entry which is preliminary data.</text>
</comment>
<evidence type="ECO:0000313" key="2">
    <source>
        <dbReference type="EMBL" id="MBP1920935.1"/>
    </source>
</evidence>
<reference evidence="2 3" key="1">
    <citation type="submission" date="2021-03" db="EMBL/GenBank/DDBJ databases">
        <title>Genomic Encyclopedia of Type Strains, Phase IV (KMG-IV): sequencing the most valuable type-strain genomes for metagenomic binning, comparative biology and taxonomic classification.</title>
        <authorList>
            <person name="Goeker M."/>
        </authorList>
    </citation>
    <scope>NUCLEOTIDE SEQUENCE [LARGE SCALE GENOMIC DNA]</scope>
    <source>
        <strain evidence="2 3">DSM 6139</strain>
    </source>
</reference>
<keyword evidence="3" id="KW-1185">Reference proteome</keyword>
<proteinExistence type="predicted"/>
<evidence type="ECO:0000313" key="3">
    <source>
        <dbReference type="Proteomes" id="UP001519271"/>
    </source>
</evidence>
<dbReference type="Pfam" id="PF05076">
    <property type="entry name" value="SUFU"/>
    <property type="match status" value="1"/>
</dbReference>
<feature type="domain" description="Suppressor of fused-like" evidence="1">
    <location>
        <begin position="51"/>
        <end position="222"/>
    </location>
</feature>
<organism evidence="2 3">
    <name type="scientific">Youngiibacter multivorans</name>
    <dbReference type="NCBI Taxonomy" id="937251"/>
    <lineage>
        <taxon>Bacteria</taxon>
        <taxon>Bacillati</taxon>
        <taxon>Bacillota</taxon>
        <taxon>Clostridia</taxon>
        <taxon>Eubacteriales</taxon>
        <taxon>Clostridiaceae</taxon>
        <taxon>Youngiibacter</taxon>
    </lineage>
</organism>
<dbReference type="InterPro" id="IPR020941">
    <property type="entry name" value="SUFU-like_domain"/>
</dbReference>